<dbReference type="EMBL" id="JADGJD010002767">
    <property type="protein sequence ID" value="KAJ3028793.1"/>
    <property type="molecule type" value="Genomic_DNA"/>
</dbReference>
<feature type="non-terminal residue" evidence="2">
    <location>
        <position position="1"/>
    </location>
</feature>
<dbReference type="AlphaFoldDB" id="A0AAD5WZA9"/>
<keyword evidence="3" id="KW-1185">Reference proteome</keyword>
<proteinExistence type="predicted"/>
<comment type="caution">
    <text evidence="2">The sequence shown here is derived from an EMBL/GenBank/DDBJ whole genome shotgun (WGS) entry which is preliminary data.</text>
</comment>
<evidence type="ECO:0000313" key="2">
    <source>
        <dbReference type="EMBL" id="KAJ3028793.1"/>
    </source>
</evidence>
<gene>
    <name evidence="2" type="ORF">HK097_005891</name>
</gene>
<name>A0AAD5WZA9_9FUNG</name>
<sequence>ARFGEVDTRPSSGKSVNGIGGAGGGKFRKGAMMAWSKAGVGRRTSVESNVLLGDVMEEGVESEEDVGMGAAGGGEGPVPVMVQQVEEVRPVKVQLTRRKKISINAVRMARSPLADAVLPPPQRFLFVQTRPELIGNLVGV</sequence>
<evidence type="ECO:0000256" key="1">
    <source>
        <dbReference type="SAM" id="MobiDB-lite"/>
    </source>
</evidence>
<protein>
    <submittedName>
        <fullName evidence="2">Uncharacterized protein</fullName>
    </submittedName>
</protein>
<feature type="region of interest" description="Disordered" evidence="1">
    <location>
        <begin position="1"/>
        <end position="22"/>
    </location>
</feature>
<dbReference type="Proteomes" id="UP001212841">
    <property type="component" value="Unassembled WGS sequence"/>
</dbReference>
<organism evidence="2 3">
    <name type="scientific">Rhizophlyctis rosea</name>
    <dbReference type="NCBI Taxonomy" id="64517"/>
    <lineage>
        <taxon>Eukaryota</taxon>
        <taxon>Fungi</taxon>
        <taxon>Fungi incertae sedis</taxon>
        <taxon>Chytridiomycota</taxon>
        <taxon>Chytridiomycota incertae sedis</taxon>
        <taxon>Chytridiomycetes</taxon>
        <taxon>Rhizophlyctidales</taxon>
        <taxon>Rhizophlyctidaceae</taxon>
        <taxon>Rhizophlyctis</taxon>
    </lineage>
</organism>
<accession>A0AAD5WZA9</accession>
<evidence type="ECO:0000313" key="3">
    <source>
        <dbReference type="Proteomes" id="UP001212841"/>
    </source>
</evidence>
<reference evidence="2" key="1">
    <citation type="submission" date="2020-05" db="EMBL/GenBank/DDBJ databases">
        <title>Phylogenomic resolution of chytrid fungi.</title>
        <authorList>
            <person name="Stajich J.E."/>
            <person name="Amses K."/>
            <person name="Simmons R."/>
            <person name="Seto K."/>
            <person name="Myers J."/>
            <person name="Bonds A."/>
            <person name="Quandt C.A."/>
            <person name="Barry K."/>
            <person name="Liu P."/>
            <person name="Grigoriev I."/>
            <person name="Longcore J.E."/>
            <person name="James T.Y."/>
        </authorList>
    </citation>
    <scope>NUCLEOTIDE SEQUENCE</scope>
    <source>
        <strain evidence="2">JEL0318</strain>
    </source>
</reference>